<evidence type="ECO:0000256" key="1">
    <source>
        <dbReference type="SAM" id="MobiDB-lite"/>
    </source>
</evidence>
<dbReference type="AlphaFoldDB" id="A0A9D4TJK8"/>
<feature type="region of interest" description="Disordered" evidence="1">
    <location>
        <begin position="280"/>
        <end position="321"/>
    </location>
</feature>
<name>A0A9D4TJK8_CHLVU</name>
<reference evidence="2" key="2">
    <citation type="submission" date="2020-11" db="EMBL/GenBank/DDBJ databases">
        <authorList>
            <person name="Cecchin M."/>
            <person name="Marcolungo L."/>
            <person name="Rossato M."/>
            <person name="Girolomoni L."/>
            <person name="Cosentino E."/>
            <person name="Cuine S."/>
            <person name="Li-Beisson Y."/>
            <person name="Delledonne M."/>
            <person name="Ballottari M."/>
        </authorList>
    </citation>
    <scope>NUCLEOTIDE SEQUENCE</scope>
    <source>
        <strain evidence="2">211/11P</strain>
        <tissue evidence="2">Whole cell</tissue>
    </source>
</reference>
<feature type="compositionally biased region" description="Low complexity" evidence="1">
    <location>
        <begin position="280"/>
        <end position="314"/>
    </location>
</feature>
<dbReference type="Proteomes" id="UP001055712">
    <property type="component" value="Unassembled WGS sequence"/>
</dbReference>
<dbReference type="EMBL" id="SIDB01000010">
    <property type="protein sequence ID" value="KAI3427141.1"/>
    <property type="molecule type" value="Genomic_DNA"/>
</dbReference>
<organism evidence="2 3">
    <name type="scientific">Chlorella vulgaris</name>
    <name type="common">Green alga</name>
    <dbReference type="NCBI Taxonomy" id="3077"/>
    <lineage>
        <taxon>Eukaryota</taxon>
        <taxon>Viridiplantae</taxon>
        <taxon>Chlorophyta</taxon>
        <taxon>core chlorophytes</taxon>
        <taxon>Trebouxiophyceae</taxon>
        <taxon>Chlorellales</taxon>
        <taxon>Chlorellaceae</taxon>
        <taxon>Chlorella clade</taxon>
        <taxon>Chlorella</taxon>
    </lineage>
</organism>
<feature type="region of interest" description="Disordered" evidence="1">
    <location>
        <begin position="610"/>
        <end position="650"/>
    </location>
</feature>
<feature type="region of interest" description="Disordered" evidence="1">
    <location>
        <begin position="416"/>
        <end position="437"/>
    </location>
</feature>
<sequence>MLLTLGPAVAFTRAPRLRTLPKVSRTHTTTPQRAAAARQHNAVRRHLPPLAAAAIDDADTPAVALDTVPDVHVELVFAIEDHCTLRAKSSVEGQWNASTTAVIAAALVNLSNRERLLDEAVATARRELPGVLDAQMLKQFDAVKARGEVGTAMALLGFKQLQALCERIAPDVWREVQQEIVEEAARQKASHMRPVPDDSRRNIKGRMGAAGWGGNDSVGRCGEANWLRGSRGYGPKLRLLQSFDLPSALVRLPRWHSWLKRLRDEVVAWQLEQRKLQKAAQQGQEKQQPQQEGQEKQQPQQEGQQKQQPQQEAPSASKRPLVASFTLNATTPDGLPMRQEIRITVDPPGARQLLSLVRRSGFGAFAEAASSPLLRRLAELPETQLRDALKAAAWNHIELNTSCTFDCTLLPPKQPAGNKGAGAGSVQTSPAVPAAGASSDVAGGAGEAHPFHFASSCFDMRVLVLALTWMLANKEVTGNGASSTATGVWCPHDGRIALQRCVDKQRGGLYGLLRRPAAERTAGGEGEAKFRLRVLPPDQQATSGAAAEQQQLEQPGLQQERTTMLSQGQLEALMDCMDAFCHQHPGFVRLEPPKPLEAPQPRLLQGLDSWLRGGEPAAGSREPSSGIGEPAAASNEPAAGIGELASGSGQVTADEAQALLAAARDGAAGGAVTVV</sequence>
<evidence type="ECO:0000313" key="3">
    <source>
        <dbReference type="Proteomes" id="UP001055712"/>
    </source>
</evidence>
<keyword evidence="3" id="KW-1185">Reference proteome</keyword>
<evidence type="ECO:0000313" key="2">
    <source>
        <dbReference type="EMBL" id="KAI3427141.1"/>
    </source>
</evidence>
<protein>
    <submittedName>
        <fullName evidence="2">Uncharacterized protein</fullName>
    </submittedName>
</protein>
<comment type="caution">
    <text evidence="2">The sequence shown here is derived from an EMBL/GenBank/DDBJ whole genome shotgun (WGS) entry which is preliminary data.</text>
</comment>
<reference evidence="2" key="1">
    <citation type="journal article" date="2019" name="Plant J.">
        <title>Chlorella vulgaris genome assembly and annotation reveals the molecular basis for metabolic acclimation to high light conditions.</title>
        <authorList>
            <person name="Cecchin M."/>
            <person name="Marcolungo L."/>
            <person name="Rossato M."/>
            <person name="Girolomoni L."/>
            <person name="Cosentino E."/>
            <person name="Cuine S."/>
            <person name="Li-Beisson Y."/>
            <person name="Delledonne M."/>
            <person name="Ballottari M."/>
        </authorList>
    </citation>
    <scope>NUCLEOTIDE SEQUENCE</scope>
    <source>
        <strain evidence="2">211/11P</strain>
    </source>
</reference>
<gene>
    <name evidence="2" type="ORF">D9Q98_007078</name>
</gene>
<proteinExistence type="predicted"/>
<feature type="compositionally biased region" description="Low complexity" evidence="1">
    <location>
        <begin position="544"/>
        <end position="560"/>
    </location>
</feature>
<feature type="region of interest" description="Disordered" evidence="1">
    <location>
        <begin position="539"/>
        <end position="560"/>
    </location>
</feature>
<accession>A0A9D4TJK8</accession>